<dbReference type="PRINTS" id="PR01415">
    <property type="entry name" value="ANKYRIN"/>
</dbReference>
<dbReference type="InterPro" id="IPR036770">
    <property type="entry name" value="Ankyrin_rpt-contain_sf"/>
</dbReference>
<feature type="repeat" description="ANK" evidence="3">
    <location>
        <begin position="1104"/>
        <end position="1136"/>
    </location>
</feature>
<feature type="domain" description="DUF7708" evidence="6">
    <location>
        <begin position="144"/>
        <end position="286"/>
    </location>
</feature>
<feature type="compositionally biased region" description="Low complexity" evidence="4">
    <location>
        <begin position="29"/>
        <end position="41"/>
    </location>
</feature>
<name>A0ABR3G6C9_9PEZI</name>
<keyword evidence="1" id="KW-0677">Repeat</keyword>
<feature type="compositionally biased region" description="Polar residues" evidence="4">
    <location>
        <begin position="42"/>
        <end position="63"/>
    </location>
</feature>
<feature type="domain" description="Nephrocystin 3-like N-terminal" evidence="7">
    <location>
        <begin position="375"/>
        <end position="549"/>
    </location>
</feature>
<protein>
    <recommendedName>
        <fullName evidence="10">NACHT domain-containing protein</fullName>
    </recommendedName>
</protein>
<feature type="repeat" description="ANK" evidence="3">
    <location>
        <begin position="1137"/>
        <end position="1169"/>
    </location>
</feature>
<dbReference type="PROSITE" id="PS50088">
    <property type="entry name" value="ANK_REPEAT"/>
    <property type="match status" value="10"/>
</dbReference>
<comment type="caution">
    <text evidence="8">The sequence shown here is derived from an EMBL/GenBank/DDBJ whole genome shotgun (WGS) entry which is preliminary data.</text>
</comment>
<dbReference type="Pfam" id="PF24809">
    <property type="entry name" value="DUF7708"/>
    <property type="match status" value="1"/>
</dbReference>
<feature type="repeat" description="ANK" evidence="3">
    <location>
        <begin position="1038"/>
        <end position="1070"/>
    </location>
</feature>
<dbReference type="Gene3D" id="3.40.50.300">
    <property type="entry name" value="P-loop containing nucleotide triphosphate hydrolases"/>
    <property type="match status" value="1"/>
</dbReference>
<evidence type="ECO:0000313" key="8">
    <source>
        <dbReference type="EMBL" id="KAL0631513.1"/>
    </source>
</evidence>
<evidence type="ECO:0000256" key="4">
    <source>
        <dbReference type="SAM" id="MobiDB-lite"/>
    </source>
</evidence>
<feature type="repeat" description="ANK" evidence="3">
    <location>
        <begin position="872"/>
        <end position="896"/>
    </location>
</feature>
<keyword evidence="2 3" id="KW-0040">ANK repeat</keyword>
<dbReference type="InterPro" id="IPR056125">
    <property type="entry name" value="DUF7708"/>
</dbReference>
<evidence type="ECO:0000256" key="3">
    <source>
        <dbReference type="PROSITE-ProRule" id="PRU00023"/>
    </source>
</evidence>
<gene>
    <name evidence="8" type="ORF">Q9L58_009621</name>
</gene>
<evidence type="ECO:0000313" key="9">
    <source>
        <dbReference type="Proteomes" id="UP001447188"/>
    </source>
</evidence>
<evidence type="ECO:0000259" key="7">
    <source>
        <dbReference type="Pfam" id="PF24883"/>
    </source>
</evidence>
<dbReference type="Gene3D" id="1.25.40.20">
    <property type="entry name" value="Ankyrin repeat-containing domain"/>
    <property type="match status" value="1"/>
</dbReference>
<dbReference type="InterPro" id="IPR054471">
    <property type="entry name" value="GPIID_WHD"/>
</dbReference>
<dbReference type="Pfam" id="PF00023">
    <property type="entry name" value="Ank"/>
    <property type="match status" value="3"/>
</dbReference>
<dbReference type="Pfam" id="PF22939">
    <property type="entry name" value="WHD_GPIID"/>
    <property type="match status" value="1"/>
</dbReference>
<dbReference type="Proteomes" id="UP001447188">
    <property type="component" value="Unassembled WGS sequence"/>
</dbReference>
<dbReference type="Pfam" id="PF24883">
    <property type="entry name" value="NPHP3_N"/>
    <property type="match status" value="1"/>
</dbReference>
<dbReference type="SMART" id="SM00248">
    <property type="entry name" value="ANK"/>
    <property type="match status" value="12"/>
</dbReference>
<reference evidence="8 9" key="1">
    <citation type="submission" date="2024-02" db="EMBL/GenBank/DDBJ databases">
        <title>Discinaceae phylogenomics.</title>
        <authorList>
            <person name="Dirks A.C."/>
            <person name="James T.Y."/>
        </authorList>
    </citation>
    <scope>NUCLEOTIDE SEQUENCE [LARGE SCALE GENOMIC DNA]</scope>
    <source>
        <strain evidence="8 9">ACD0624</strain>
    </source>
</reference>
<feature type="domain" description="GPI inositol-deacylase winged helix" evidence="5">
    <location>
        <begin position="670"/>
        <end position="747"/>
    </location>
</feature>
<proteinExistence type="predicted"/>
<dbReference type="InterPro" id="IPR027417">
    <property type="entry name" value="P-loop_NTPase"/>
</dbReference>
<dbReference type="PANTHER" id="PTHR24171">
    <property type="entry name" value="ANKYRIN REPEAT DOMAIN-CONTAINING PROTEIN 39-RELATED"/>
    <property type="match status" value="1"/>
</dbReference>
<dbReference type="EMBL" id="JBBBZM010000239">
    <property type="protein sequence ID" value="KAL0631513.1"/>
    <property type="molecule type" value="Genomic_DNA"/>
</dbReference>
<organism evidence="8 9">
    <name type="scientific">Discina gigas</name>
    <dbReference type="NCBI Taxonomy" id="1032678"/>
    <lineage>
        <taxon>Eukaryota</taxon>
        <taxon>Fungi</taxon>
        <taxon>Dikarya</taxon>
        <taxon>Ascomycota</taxon>
        <taxon>Pezizomycotina</taxon>
        <taxon>Pezizomycetes</taxon>
        <taxon>Pezizales</taxon>
        <taxon>Discinaceae</taxon>
        <taxon>Discina</taxon>
    </lineage>
</organism>
<evidence type="ECO:0000259" key="6">
    <source>
        <dbReference type="Pfam" id="PF24809"/>
    </source>
</evidence>
<evidence type="ECO:0000259" key="5">
    <source>
        <dbReference type="Pfam" id="PF22939"/>
    </source>
</evidence>
<dbReference type="InterPro" id="IPR056884">
    <property type="entry name" value="NPHP3-like_N"/>
</dbReference>
<dbReference type="Pfam" id="PF12796">
    <property type="entry name" value="Ank_2"/>
    <property type="match status" value="3"/>
</dbReference>
<evidence type="ECO:0000256" key="1">
    <source>
        <dbReference type="ARBA" id="ARBA00022737"/>
    </source>
</evidence>
<dbReference type="SUPFAM" id="SSF52540">
    <property type="entry name" value="P-loop containing nucleoside triphosphate hydrolases"/>
    <property type="match status" value="1"/>
</dbReference>
<dbReference type="InterPro" id="IPR002110">
    <property type="entry name" value="Ankyrin_rpt"/>
</dbReference>
<dbReference type="PANTHER" id="PTHR24171:SF9">
    <property type="entry name" value="ANKYRIN REPEAT DOMAIN-CONTAINING PROTEIN 39"/>
    <property type="match status" value="1"/>
</dbReference>
<dbReference type="SUPFAM" id="SSF48403">
    <property type="entry name" value="Ankyrin repeat"/>
    <property type="match status" value="1"/>
</dbReference>
<keyword evidence="9" id="KW-1185">Reference proteome</keyword>
<evidence type="ECO:0000256" key="2">
    <source>
        <dbReference type="ARBA" id="ARBA00023043"/>
    </source>
</evidence>
<feature type="repeat" description="ANK" evidence="3">
    <location>
        <begin position="1071"/>
        <end position="1103"/>
    </location>
</feature>
<feature type="repeat" description="ANK" evidence="3">
    <location>
        <begin position="906"/>
        <end position="938"/>
    </location>
</feature>
<feature type="repeat" description="ANK" evidence="3">
    <location>
        <begin position="939"/>
        <end position="971"/>
    </location>
</feature>
<accession>A0ABR3G6C9</accession>
<feature type="repeat" description="ANK" evidence="3">
    <location>
        <begin position="972"/>
        <end position="1004"/>
    </location>
</feature>
<dbReference type="PROSITE" id="PS50297">
    <property type="entry name" value="ANK_REP_REGION"/>
    <property type="match status" value="10"/>
</dbReference>
<feature type="repeat" description="ANK" evidence="3">
    <location>
        <begin position="1005"/>
        <end position="1037"/>
    </location>
</feature>
<feature type="repeat" description="ANK" evidence="3">
    <location>
        <begin position="1170"/>
        <end position="1202"/>
    </location>
</feature>
<evidence type="ECO:0008006" key="10">
    <source>
        <dbReference type="Google" id="ProtNLM"/>
    </source>
</evidence>
<sequence>MGFCCFETKGTDAAIPLARISTPLPQGATSRPQTPRTSTPPVRNTTSRPRPSQNRTPLSQTPANLGKAVVPGAIRTPWDLAIDKLKPEDRQMIDLSDKTQTKLDILRAIANETEKQKTACADNQWKYKNRKGEEVLVRDSVNSLLLNIKQYTAIGDLVIQPLPSVVSLAWGGFKILLQVAITDMENTTIAFESLDALSRIFGHCAIYEKLYGQPGQGLAATQLLNDRLVDLYALVLEYLCYLTRHLGHGAAAQGFKNIASSLKTRWEALLVVETAVDREASIAQLEATGKQFYVVDERMQEMVALLRATNALQIPILEIKNTVEETRTHVEKSKRIVEDIFKTITAGRRLAILNWISDISTTKHHEFNKSLRSAGTGGWLLEKESFRNWANTDSSSLLWLHGIAGSGKTMLTCNIIAELEPESESDKLSLAYFYCNYKEDERRDPASILRSLVKQLCIMSPSTNASCTIPEPVLSIYRKREAKADLRNTLTVEECKTILVGLSAGFLRTTIIIDALDECHADTRGALFEALEHVVSSSANPVKVFVTSRDHADLRRKFENSPNVYIQERDNSSDINHYIRTEVQACIKSGKLLSGRVDMDLEKYIVGALEAGARGMFIWVKFQIAKICHEVTKQGVETALAELPHDLDEMYSEVLQSIRTRYQRSPRTITMAENALRWILCAVRPLTPPELIEGISIIPGESTEDLASNGLTVHAVLDICQPLVVLDGGLGVLRFAHFSVQEFLLKQYTVEEGHKCVAEACLTLLANPDPRPVSDDRPKAYELLDYATFNWAEHVRLCGGGSETLTHLWEVFLTPSPAYHTWISNVSIKVDELKPQSGTTLAPLLVACFYKLVDIFAILFRAETNPNAINLTRQTSLHIATDNGCVDIVRILLDRGGVEVDLLSRNGSTALSLATYHGYEKIVEMLLEKGAEVNTNDEDGHTPLCLAVKFGYEKIVEMLLEKGADLNTIGADRGAPLCLALICRYEKIAEMLLEKGADVNITDRSGDAPLSWAVERGYEKIVEILLEKGAVVNTEIEYRNTALGLAAYHGDEKIVEMLLDKGAEVNTRDGNGDTPLLMAVKFEYEKIVEMLLEKGAEVNTNDKYGRTILFMAVGGGHEKIVEMLLEKGAVVNTERPYQSTVLSVAAFYGYEKIVEILLEKGAEVNIVERDGETPLSSAARGGYEKIVVMLLEKGAAVNTNNKNGETPLSLAADGGYEKIVEMLRSKLDRV</sequence>
<feature type="region of interest" description="Disordered" evidence="4">
    <location>
        <begin position="19"/>
        <end position="67"/>
    </location>
</feature>